<feature type="compositionally biased region" description="Polar residues" evidence="1">
    <location>
        <begin position="95"/>
        <end position="106"/>
    </location>
</feature>
<evidence type="ECO:0000313" key="2">
    <source>
        <dbReference type="EMBL" id="GAA1790346.1"/>
    </source>
</evidence>
<dbReference type="Proteomes" id="UP001500218">
    <property type="component" value="Unassembled WGS sequence"/>
</dbReference>
<evidence type="ECO:0000256" key="1">
    <source>
        <dbReference type="SAM" id="MobiDB-lite"/>
    </source>
</evidence>
<sequence>MEIWTTTRPSAPTSAQKQVVPASAHACTVGSSAVRNLSQWASAPSAVGAVAPAAAALGVVSASGYGARTAPTFTQQHQGTLVEISKINLDEQASNISTTSKGNTSAMGAGMAKSLRRSGGVPPRGRPV</sequence>
<comment type="caution">
    <text evidence="2">The sequence shown here is derived from an EMBL/GenBank/DDBJ whole genome shotgun (WGS) entry which is preliminary data.</text>
</comment>
<organism evidence="2 3">
    <name type="scientific">Luedemannella flava</name>
    <dbReference type="NCBI Taxonomy" id="349316"/>
    <lineage>
        <taxon>Bacteria</taxon>
        <taxon>Bacillati</taxon>
        <taxon>Actinomycetota</taxon>
        <taxon>Actinomycetes</taxon>
        <taxon>Micromonosporales</taxon>
        <taxon>Micromonosporaceae</taxon>
        <taxon>Luedemannella</taxon>
    </lineage>
</organism>
<keyword evidence="3" id="KW-1185">Reference proteome</keyword>
<accession>A0ABN2LJ44</accession>
<name>A0ABN2LJ44_9ACTN</name>
<gene>
    <name evidence="2" type="ORF">GCM10009682_10500</name>
</gene>
<proteinExistence type="predicted"/>
<evidence type="ECO:0000313" key="3">
    <source>
        <dbReference type="Proteomes" id="UP001500218"/>
    </source>
</evidence>
<feature type="compositionally biased region" description="Low complexity" evidence="1">
    <location>
        <begin position="117"/>
        <end position="128"/>
    </location>
</feature>
<reference evidence="2 3" key="1">
    <citation type="journal article" date="2019" name="Int. J. Syst. Evol. Microbiol.">
        <title>The Global Catalogue of Microorganisms (GCM) 10K type strain sequencing project: providing services to taxonomists for standard genome sequencing and annotation.</title>
        <authorList>
            <consortium name="The Broad Institute Genomics Platform"/>
            <consortium name="The Broad Institute Genome Sequencing Center for Infectious Disease"/>
            <person name="Wu L."/>
            <person name="Ma J."/>
        </authorList>
    </citation>
    <scope>NUCLEOTIDE SEQUENCE [LARGE SCALE GENOMIC DNA]</scope>
    <source>
        <strain evidence="2 3">JCM 13250</strain>
    </source>
</reference>
<protein>
    <submittedName>
        <fullName evidence="2">Uncharacterized protein</fullName>
    </submittedName>
</protein>
<feature type="region of interest" description="Disordered" evidence="1">
    <location>
        <begin position="95"/>
        <end position="128"/>
    </location>
</feature>
<dbReference type="EMBL" id="BAAALT010000022">
    <property type="protein sequence ID" value="GAA1790346.1"/>
    <property type="molecule type" value="Genomic_DNA"/>
</dbReference>